<dbReference type="Proteomes" id="UP000515838">
    <property type="component" value="Chromosome"/>
</dbReference>
<dbReference type="RefSeq" id="WP_187573517.1">
    <property type="nucleotide sequence ID" value="NZ_CP060731.1"/>
</dbReference>
<organism evidence="1 2">
    <name type="scientific">Pseudoxanthomonas mexicana</name>
    <dbReference type="NCBI Taxonomy" id="128785"/>
    <lineage>
        <taxon>Bacteria</taxon>
        <taxon>Pseudomonadati</taxon>
        <taxon>Pseudomonadota</taxon>
        <taxon>Gammaproteobacteria</taxon>
        <taxon>Lysobacterales</taxon>
        <taxon>Lysobacteraceae</taxon>
        <taxon>Pseudoxanthomonas</taxon>
    </lineage>
</organism>
<evidence type="ECO:0000313" key="1">
    <source>
        <dbReference type="EMBL" id="QNN78047.1"/>
    </source>
</evidence>
<name>A0A7G9TD72_PSEMX</name>
<sequence>MKEHQIYLIGGGDDESGILTPDRRGDECCLSFLFRGKRIDASADDFFDAFCGIRHLLEADSLIPFCYGASLNVYPSRMSRQMASGTVAYVLTFGRSAETRVHIFDSGPDVTPASVANQKSFYADWVASLGPNNSFKPSPHQGGA</sequence>
<dbReference type="EMBL" id="CP060731">
    <property type="protein sequence ID" value="QNN78047.1"/>
    <property type="molecule type" value="Genomic_DNA"/>
</dbReference>
<accession>A0A7G9TD72</accession>
<protein>
    <submittedName>
        <fullName evidence="1">Uncharacterized protein</fullName>
    </submittedName>
</protein>
<dbReference type="GeneID" id="81469512"/>
<dbReference type="AlphaFoldDB" id="A0A7G9TD72"/>
<evidence type="ECO:0000313" key="2">
    <source>
        <dbReference type="Proteomes" id="UP000515838"/>
    </source>
</evidence>
<proteinExistence type="predicted"/>
<reference evidence="1 2" key="1">
    <citation type="submission" date="2020-08" db="EMBL/GenBank/DDBJ databases">
        <title>Streptomycin Non-resistant strain, P. mexicana.</title>
        <authorList>
            <person name="Ganesh-Kumar S."/>
            <person name="Zhe T."/>
            <person name="Yu Z."/>
            <person name="Min Y."/>
        </authorList>
    </citation>
    <scope>NUCLEOTIDE SEQUENCE [LARGE SCALE GENOMIC DNA]</scope>
    <source>
        <strain evidence="1 2">GTZY2</strain>
    </source>
</reference>
<gene>
    <name evidence="1" type="ORF">IAE60_00955</name>
</gene>